<keyword evidence="4" id="KW-1185">Reference proteome</keyword>
<dbReference type="InterPro" id="IPR007522">
    <property type="entry name" value="CRISPR-assoc_prot_TM1795"/>
</dbReference>
<dbReference type="NCBIfam" id="TIGR01894">
    <property type="entry name" value="cas_TM1795_cmr1"/>
    <property type="match status" value="1"/>
</dbReference>
<evidence type="ECO:0000313" key="4">
    <source>
        <dbReference type="Proteomes" id="UP000199266"/>
    </source>
</evidence>
<dbReference type="GO" id="GO:0051607">
    <property type="term" value="P:defense response to virus"/>
    <property type="evidence" value="ECO:0007669"/>
    <property type="project" value="UniProtKB-KW"/>
</dbReference>
<sequence length="349" mass="40217">MEQFIVQIKPLTPLWTGDVNKECCTLRETGIIGSLRWWYEALIRGLGGSACDPTNSKCDEKYHCDACELFGCTGWARKFKLEVKIDDGAKSICEAKIGTRDKRKLKSGYKYLVRKTKGIIFNSAPLKFLPLREISEGEWNLLNKTLYIISNYGALGASTSQGNGVISITNNSLPHSQSLIPIDKSQKVQELPKLDNFFFYKFNIKFNNNILELINSKVFWTHSKDHSEYKEDWRSWTDVWDKYNFLPIAFHIRDSIRHLENDRDKRHKIFGEAGKGSTVFVSHGYRVDDKTVEVRIYGYSKDNVKDKIKCELKTKIKDKLFSSNSYNNSLSNCTLKYSKNGKDLLEELI</sequence>
<dbReference type="RefSeq" id="WP_091460841.1">
    <property type="nucleotide sequence ID" value="NZ_FNPD01000004.1"/>
</dbReference>
<keyword evidence="1" id="KW-0051">Antiviral defense</keyword>
<name>A0A1H3F3C8_9BACT</name>
<dbReference type="Pfam" id="PF03787">
    <property type="entry name" value="RAMPs"/>
    <property type="match status" value="1"/>
</dbReference>
<feature type="domain" description="CRISPR type III-associated protein" evidence="2">
    <location>
        <begin position="8"/>
        <end position="166"/>
    </location>
</feature>
<accession>A0A1H3F3C8</accession>
<dbReference type="Proteomes" id="UP000199266">
    <property type="component" value="Unassembled WGS sequence"/>
</dbReference>
<dbReference type="AlphaFoldDB" id="A0A1H3F3C8"/>
<evidence type="ECO:0000256" key="1">
    <source>
        <dbReference type="ARBA" id="ARBA00023118"/>
    </source>
</evidence>
<dbReference type="InterPro" id="IPR005537">
    <property type="entry name" value="RAMP_III_fam"/>
</dbReference>
<evidence type="ECO:0000313" key="3">
    <source>
        <dbReference type="EMBL" id="SDX84694.1"/>
    </source>
</evidence>
<organism evidence="3 4">
    <name type="scientific">Acetomicrobium thermoterrenum DSM 13490</name>
    <dbReference type="NCBI Taxonomy" id="1120987"/>
    <lineage>
        <taxon>Bacteria</taxon>
        <taxon>Thermotogati</taxon>
        <taxon>Synergistota</taxon>
        <taxon>Synergistia</taxon>
        <taxon>Synergistales</taxon>
        <taxon>Acetomicrobiaceae</taxon>
        <taxon>Acetomicrobium</taxon>
    </lineage>
</organism>
<gene>
    <name evidence="3" type="ORF">SAMN03080603_00850</name>
</gene>
<proteinExistence type="predicted"/>
<protein>
    <submittedName>
        <fullName evidence="3">CRISPR-associated protein, Cmr1 family</fullName>
    </submittedName>
</protein>
<dbReference type="EMBL" id="FNPD01000004">
    <property type="protein sequence ID" value="SDX84694.1"/>
    <property type="molecule type" value="Genomic_DNA"/>
</dbReference>
<reference evidence="4" key="1">
    <citation type="submission" date="2016-10" db="EMBL/GenBank/DDBJ databases">
        <authorList>
            <person name="Varghese N."/>
            <person name="Submissions S."/>
        </authorList>
    </citation>
    <scope>NUCLEOTIDE SEQUENCE [LARGE SCALE GENOMIC DNA]</scope>
    <source>
        <strain evidence="4">DSM 13490</strain>
    </source>
</reference>
<evidence type="ECO:0000259" key="2">
    <source>
        <dbReference type="Pfam" id="PF03787"/>
    </source>
</evidence>